<evidence type="ECO:0000313" key="4">
    <source>
        <dbReference type="Proteomes" id="UP000241771"/>
    </source>
</evidence>
<dbReference type="RefSeq" id="WP_081878837.1">
    <property type="nucleotide sequence ID" value="NZ_JGVO01000081.1"/>
</dbReference>
<proteinExistence type="predicted"/>
<dbReference type="SUPFAM" id="SSF56219">
    <property type="entry name" value="DNase I-like"/>
    <property type="match status" value="1"/>
</dbReference>
<feature type="domain" description="Endonuclease/exonuclease/phosphatase" evidence="2">
    <location>
        <begin position="35"/>
        <end position="315"/>
    </location>
</feature>
<evidence type="ECO:0000313" key="3">
    <source>
        <dbReference type="EMBL" id="PSW17999.1"/>
    </source>
</evidence>
<dbReference type="InterPro" id="IPR036691">
    <property type="entry name" value="Endo/exonu/phosph_ase_sf"/>
</dbReference>
<evidence type="ECO:0000256" key="1">
    <source>
        <dbReference type="SAM" id="SignalP"/>
    </source>
</evidence>
<dbReference type="AlphaFoldDB" id="A0A2T3NP10"/>
<keyword evidence="1" id="KW-0732">Signal</keyword>
<sequence>MKGLHLALLFLAAASASAAATLPSTSVSATSVTIASWNMQWLDNQSRRPESLRTTEDYSAMAKVIDQLGADILTFQEVADIDSLNEVLNKVDRPHQYRIELSSRARHQKTQPNRAGKRSLRWQQYVGFAIKPHVRYVRSPDLVALDVTKRHYLRYGVDITLLDNKQRPSLRILAIHLKSGCAYSERLSGKTCKQLAKQFKVLARWVKQRYREGIPFMVVGDFNRRLNQAEDKLWHRLNDHSPAGLKLHRSTQAQINRCQVRAYNRQRQQWYTRRNRHFIDHLVIGPRAQKMAVAHSFQQQRFNSSHQVKYRLSDHCPIKMTINIDPV</sequence>
<dbReference type="OrthoDB" id="395856at2"/>
<dbReference type="Gene3D" id="3.60.10.10">
    <property type="entry name" value="Endonuclease/exonuclease/phosphatase"/>
    <property type="match status" value="1"/>
</dbReference>
<protein>
    <recommendedName>
        <fullName evidence="2">Endonuclease/exonuclease/phosphatase domain-containing protein</fullName>
    </recommendedName>
</protein>
<dbReference type="InterPro" id="IPR005135">
    <property type="entry name" value="Endo/exonuclease/phosphatase"/>
</dbReference>
<dbReference type="Pfam" id="PF03372">
    <property type="entry name" value="Exo_endo_phos"/>
    <property type="match status" value="1"/>
</dbReference>
<feature type="chain" id="PRO_5015644156" description="Endonuclease/exonuclease/phosphatase domain-containing protein" evidence="1">
    <location>
        <begin position="19"/>
        <end position="327"/>
    </location>
</feature>
<comment type="caution">
    <text evidence="3">The sequence shown here is derived from an EMBL/GenBank/DDBJ whole genome shotgun (WGS) entry which is preliminary data.</text>
</comment>
<dbReference type="EMBL" id="PYMA01000013">
    <property type="protein sequence ID" value="PSW17999.1"/>
    <property type="molecule type" value="Genomic_DNA"/>
</dbReference>
<dbReference type="Proteomes" id="UP000241771">
    <property type="component" value="Unassembled WGS sequence"/>
</dbReference>
<feature type="signal peptide" evidence="1">
    <location>
        <begin position="1"/>
        <end position="18"/>
    </location>
</feature>
<keyword evidence="4" id="KW-1185">Reference proteome</keyword>
<evidence type="ECO:0000259" key="2">
    <source>
        <dbReference type="Pfam" id="PF03372"/>
    </source>
</evidence>
<gene>
    <name evidence="3" type="ORF">C9I98_18055</name>
</gene>
<organism evidence="3 4">
    <name type="scientific">Photobacterium sanctipauli</name>
    <dbReference type="NCBI Taxonomy" id="1342794"/>
    <lineage>
        <taxon>Bacteria</taxon>
        <taxon>Pseudomonadati</taxon>
        <taxon>Pseudomonadota</taxon>
        <taxon>Gammaproteobacteria</taxon>
        <taxon>Vibrionales</taxon>
        <taxon>Vibrionaceae</taxon>
        <taxon>Photobacterium</taxon>
    </lineage>
</organism>
<name>A0A2T3NP10_9GAMM</name>
<reference evidence="3 4" key="1">
    <citation type="submission" date="2018-01" db="EMBL/GenBank/DDBJ databases">
        <title>Whole genome sequencing of Histamine producing bacteria.</title>
        <authorList>
            <person name="Butler K."/>
        </authorList>
    </citation>
    <scope>NUCLEOTIDE SEQUENCE [LARGE SCALE GENOMIC DNA]</scope>
    <source>
        <strain evidence="3 4">DSM 100436</strain>
    </source>
</reference>
<accession>A0A2T3NP10</accession>
<dbReference type="GO" id="GO:0003824">
    <property type="term" value="F:catalytic activity"/>
    <property type="evidence" value="ECO:0007669"/>
    <property type="project" value="InterPro"/>
</dbReference>